<gene>
    <name evidence="1" type="ORF">TcWFU_001025</name>
    <name evidence="4" type="ORF">TcWFU_006012</name>
    <name evidence="2" type="ORF">TcWFU_007180</name>
    <name evidence="5" type="ORF">TcWFU_008251</name>
    <name evidence="6" type="ORF">TcWFU_008750</name>
    <name evidence="3" type="ORF">TcWFU_010483</name>
</gene>
<dbReference type="EMBL" id="JAKROA010000026">
    <property type="protein sequence ID" value="KAL5102763.1"/>
    <property type="molecule type" value="Genomic_DNA"/>
</dbReference>
<evidence type="ECO:0000313" key="5">
    <source>
        <dbReference type="EMBL" id="KAL5102768.1"/>
    </source>
</evidence>
<dbReference type="EMBL" id="JAKROA010000035">
    <property type="protein sequence ID" value="KAL5102678.1"/>
    <property type="molecule type" value="Genomic_DNA"/>
</dbReference>
<dbReference type="EMBL" id="JAKROA010000029">
    <property type="protein sequence ID" value="KAL5102702.1"/>
    <property type="molecule type" value="Genomic_DNA"/>
</dbReference>
<dbReference type="EMBL" id="JAKROA010000018">
    <property type="protein sequence ID" value="KAL5103427.1"/>
    <property type="molecule type" value="Genomic_DNA"/>
</dbReference>
<dbReference type="EMBL" id="JAKROA010000050">
    <property type="protein sequence ID" value="KAL5102617.1"/>
    <property type="molecule type" value="Genomic_DNA"/>
</dbReference>
<name>A0ABR4PZ86_9CEST</name>
<accession>A0ABR4PZ86</accession>
<evidence type="ECO:0000313" key="2">
    <source>
        <dbReference type="EMBL" id="KAL5102678.1"/>
    </source>
</evidence>
<evidence type="ECO:0000313" key="4">
    <source>
        <dbReference type="EMBL" id="KAL5102763.1"/>
    </source>
</evidence>
<evidence type="ECO:0000313" key="7">
    <source>
        <dbReference type="Proteomes" id="UP001651158"/>
    </source>
</evidence>
<organism evidence="3 7">
    <name type="scientific">Taenia crassiceps</name>
    <dbReference type="NCBI Taxonomy" id="6207"/>
    <lineage>
        <taxon>Eukaryota</taxon>
        <taxon>Metazoa</taxon>
        <taxon>Spiralia</taxon>
        <taxon>Lophotrochozoa</taxon>
        <taxon>Platyhelminthes</taxon>
        <taxon>Cestoda</taxon>
        <taxon>Eucestoda</taxon>
        <taxon>Cyclophyllidea</taxon>
        <taxon>Taeniidae</taxon>
        <taxon>Taenia</taxon>
    </lineage>
</organism>
<proteinExistence type="predicted"/>
<dbReference type="EMBL" id="JAKROA010000026">
    <property type="protein sequence ID" value="KAL5102768.1"/>
    <property type="molecule type" value="Genomic_DNA"/>
</dbReference>
<evidence type="ECO:0000313" key="6">
    <source>
        <dbReference type="EMBL" id="KAL5103427.1"/>
    </source>
</evidence>
<keyword evidence="7" id="KW-1185">Reference proteome</keyword>
<reference evidence="3" key="2">
    <citation type="submission" date="2024-12" db="EMBL/GenBank/DDBJ databases">
        <authorList>
            <person name="Estrada K."/>
            <person name="Bobes R.J."/>
            <person name="Sanchez-Flores A."/>
            <person name="Laclette J.P."/>
        </authorList>
    </citation>
    <scope>NUCLEOTIDE SEQUENCE</scope>
    <source>
        <strain evidence="3">WFUcys</strain>
        <tissue evidence="3">Peritoneal cavity of infected mice</tissue>
    </source>
</reference>
<dbReference type="Proteomes" id="UP001651158">
    <property type="component" value="Unassembled WGS sequence"/>
</dbReference>
<sequence length="101" mass="10740">MLDGSKSRLYVLIGPTKKCSLQPLFVIVQTGRAILSSVLRSDLHDGDAGACHHLSSSQVMPVAYNSSTGHSDAIAHCLQLHLTENVGHLTVVIQPTSSHSP</sequence>
<protein>
    <submittedName>
        <fullName evidence="3">Uncharacterized protein</fullName>
    </submittedName>
</protein>
<evidence type="ECO:0000313" key="1">
    <source>
        <dbReference type="EMBL" id="KAL5102617.1"/>
    </source>
</evidence>
<reference evidence="3 7" key="1">
    <citation type="journal article" date="2022" name="Front. Cell. Infect. Microbiol.">
        <title>The Genomes of Two Strains of Taenia crassiceps the Animal Model for the Study of Human Cysticercosis.</title>
        <authorList>
            <person name="Bobes R.J."/>
            <person name="Estrada K."/>
            <person name="Rios-Valencia D.G."/>
            <person name="Calderon-Gallegos A."/>
            <person name="de la Torre P."/>
            <person name="Carrero J.C."/>
            <person name="Sanchez-Flores A."/>
            <person name="Laclette J.P."/>
        </authorList>
    </citation>
    <scope>NUCLEOTIDE SEQUENCE [LARGE SCALE GENOMIC DNA]</scope>
    <source>
        <strain evidence="3">WFUcys</strain>
    </source>
</reference>
<comment type="caution">
    <text evidence="3">The sequence shown here is derived from an EMBL/GenBank/DDBJ whole genome shotgun (WGS) entry which is preliminary data.</text>
</comment>
<evidence type="ECO:0000313" key="3">
    <source>
        <dbReference type="EMBL" id="KAL5102702.1"/>
    </source>
</evidence>